<evidence type="ECO:0000256" key="1">
    <source>
        <dbReference type="SAM" id="Phobius"/>
    </source>
</evidence>
<dbReference type="Gene3D" id="3.30.2090.10">
    <property type="entry name" value="Multidrug efflux transporter AcrB TolC docking domain, DN and DC subdomains"/>
    <property type="match status" value="2"/>
</dbReference>
<keyword evidence="3" id="KW-1185">Reference proteome</keyword>
<dbReference type="InterPro" id="IPR001036">
    <property type="entry name" value="Acrflvin-R"/>
</dbReference>
<dbReference type="Proteomes" id="UP001500840">
    <property type="component" value="Unassembled WGS sequence"/>
</dbReference>
<dbReference type="Pfam" id="PF00873">
    <property type="entry name" value="ACR_tran"/>
    <property type="match status" value="4"/>
</dbReference>
<feature type="transmembrane region" description="Helical" evidence="1">
    <location>
        <begin position="617"/>
        <end position="636"/>
    </location>
</feature>
<feature type="transmembrane region" description="Helical" evidence="1">
    <location>
        <begin position="1103"/>
        <end position="1121"/>
    </location>
</feature>
<sequence>MISSNSSFIPQLDRSYMLPSSDPNANNNSVIGRLIGWCIDNRPMVLLLSVFVIVGGVWAATNITVDAIPDLSDVQVIIRTEFPGQAPEIIEQQVTYPLTTTMLAVPGAKVVRGYSMFGTSFVYIIFEDGTDLYWARSRVLEQLNFVSGSLPDSVSPQLGPDATGVGWVYEYALVTGDYCPDHPNGLWHDVTEDKWYADLKQVPEESRERLEHRRTFSGRRAVYVDMQGNRFDRLEDAPKEIRGRLAPLVIDEPRTVCPLDGKPLVASSTDLAQLRSLQDWYLRYELTALEGVSEIASVGGFVKQYQVVVDPVKLLAYDMPLERVSRAIRESNRDVGGRLVEMSETEYMVRGLGYLGTPTTDSDERSPTELVLDQLRQTALGATAEGSPIYLRDVADIRIGPEIRRGIAEWNGEGETVGAIVVTRFGENARDTIARVKDKLSELETGLPPGVEIEVGYDRSDLIQRATETLTGTLIEEMVVVSLVMVLFLLHARSALVAAFVLPTGVLASLGVMYLFGINANIMSLGGIAIAVGVMVDSSVIMVENAHKHLEREKERIAAGEEPRSQAAVIADAAIEVGPSLFFSLLIITVSFVPVFALGEQSGRLFRPLAYTKTFSMAMAAIIAVTIIPVLMVYLLTERVVPKSVSWWKRMAVYVTVIGIPALAFAFMPLPMLGDYRTWLVGGWIVLASLCILPQQIMSEERNPFSRILERMYDPLFAIAMHFRWLALMLAVCLVGITYWPLSQLGSEFMPPLEEGDLLYMPTTIEPGLSVTKAKEVLQQTDKLLMRFPEVEKVFGKIGRAETATDPAPLNMIETIVTLHRDKSHWRQVPIQHFYSDWPDWLQWFPRQFLADFRPITSNELVYGFKLPGGRSFQGMNEVLQIPGLANSWTMPIKTRIDMLSTGIKTPVGIKVMGPDLTTLSRLSNQISQVVRSAEGTGEYTTSAFAEKSVGGNYMDIKIDREEIARYGLRIAQVQDVIMSALGGMNVTSTVEGLERYPVNLRYPSELRDNIPALEQTLVATPSGAQVPLAQLARIETVQGPPMIKSENARLTSWVFVDIAGIDVGTYVQSAQKAIAEQVDLPEGYSIVWSGQFEYMQQARQRLSIMIPLTGVIIVVLLYMATGSWLRVGIVLLAIPFSLVGAIWLLYFLDYDLSLAVGVGLIALAGLDAETGLVMLLYLDNSFERFRSEGRMRNNNDLWYAIHDGAVKRIRPKTMTVVTTFIGLVPLMWATGAGADTMRRLAAPMIGGLATSFIMELLIYPVIFFIAKQIAMRHVFAQSATD</sequence>
<dbReference type="SUPFAM" id="SSF82714">
    <property type="entry name" value="Multidrug efflux transporter AcrB TolC docking domain, DN and DC subdomains"/>
    <property type="match status" value="2"/>
</dbReference>
<dbReference type="EMBL" id="BAABGA010000107">
    <property type="protein sequence ID" value="GAA4469673.1"/>
    <property type="molecule type" value="Genomic_DNA"/>
</dbReference>
<feature type="transmembrane region" description="Helical" evidence="1">
    <location>
        <begin position="1215"/>
        <end position="1235"/>
    </location>
</feature>
<dbReference type="SUPFAM" id="SSF82693">
    <property type="entry name" value="Multidrug efflux transporter AcrB pore domain, PN1, PN2, PC1 and PC2 subdomains"/>
    <property type="match status" value="2"/>
</dbReference>
<keyword evidence="1" id="KW-0472">Membrane</keyword>
<dbReference type="Gene3D" id="3.30.70.1430">
    <property type="entry name" value="Multidrug efflux transporter AcrB pore domain"/>
    <property type="match status" value="2"/>
</dbReference>
<protein>
    <submittedName>
        <fullName evidence="2">CusA/CzcA family heavy metal efflux RND transporter</fullName>
    </submittedName>
</protein>
<feature type="transmembrane region" description="Helical" evidence="1">
    <location>
        <begin position="497"/>
        <end position="516"/>
    </location>
</feature>
<proteinExistence type="predicted"/>
<dbReference type="Gene3D" id="3.30.70.1440">
    <property type="entry name" value="Multidrug efflux transporter AcrB pore domain"/>
    <property type="match status" value="1"/>
</dbReference>
<evidence type="ECO:0000313" key="2">
    <source>
        <dbReference type="EMBL" id="GAA4469673.1"/>
    </source>
</evidence>
<feature type="transmembrane region" description="Helical" evidence="1">
    <location>
        <begin position="573"/>
        <end position="597"/>
    </location>
</feature>
<keyword evidence="1" id="KW-1133">Transmembrane helix</keyword>
<name>A0ABP8NQI6_9BACT</name>
<feature type="transmembrane region" description="Helical" evidence="1">
    <location>
        <begin position="1241"/>
        <end position="1267"/>
    </location>
</feature>
<reference evidence="3" key="1">
    <citation type="journal article" date="2019" name="Int. J. Syst. Evol. Microbiol.">
        <title>The Global Catalogue of Microorganisms (GCM) 10K type strain sequencing project: providing services to taxonomists for standard genome sequencing and annotation.</title>
        <authorList>
            <consortium name="The Broad Institute Genomics Platform"/>
            <consortium name="The Broad Institute Genome Sequencing Center for Infectious Disease"/>
            <person name="Wu L."/>
            <person name="Ma J."/>
        </authorList>
    </citation>
    <scope>NUCLEOTIDE SEQUENCE [LARGE SCALE GENOMIC DNA]</scope>
    <source>
        <strain evidence="3">JCM 17759</strain>
    </source>
</reference>
<dbReference type="Gene3D" id="1.20.1640.10">
    <property type="entry name" value="Multidrug efflux transporter AcrB transmembrane domain"/>
    <property type="match status" value="4"/>
</dbReference>
<dbReference type="PANTHER" id="PTHR32063">
    <property type="match status" value="1"/>
</dbReference>
<feature type="transmembrane region" description="Helical" evidence="1">
    <location>
        <begin position="648"/>
        <end position="670"/>
    </location>
</feature>
<feature type="transmembrane region" description="Helical" evidence="1">
    <location>
        <begin position="676"/>
        <end position="695"/>
    </location>
</feature>
<gene>
    <name evidence="2" type="ORF">GCM10023156_62070</name>
</gene>
<accession>A0ABP8NQI6</accession>
<feature type="transmembrane region" description="Helical" evidence="1">
    <location>
        <begin position="470"/>
        <end position="490"/>
    </location>
</feature>
<comment type="caution">
    <text evidence="2">The sequence shown here is derived from an EMBL/GenBank/DDBJ whole genome shotgun (WGS) entry which is preliminary data.</text>
</comment>
<feature type="transmembrane region" description="Helical" evidence="1">
    <location>
        <begin position="1128"/>
        <end position="1149"/>
    </location>
</feature>
<dbReference type="SUPFAM" id="SSF82866">
    <property type="entry name" value="Multidrug efflux transporter AcrB transmembrane domain"/>
    <property type="match status" value="2"/>
</dbReference>
<feature type="transmembrane region" description="Helical" evidence="1">
    <location>
        <begin position="716"/>
        <end position="742"/>
    </location>
</feature>
<feature type="transmembrane region" description="Helical" evidence="1">
    <location>
        <begin position="522"/>
        <end position="543"/>
    </location>
</feature>
<dbReference type="RefSeq" id="WP_425571397.1">
    <property type="nucleotide sequence ID" value="NZ_BAABGA010000107.1"/>
</dbReference>
<dbReference type="Gene3D" id="3.30.70.1320">
    <property type="entry name" value="Multidrug efflux transporter AcrB pore domain like"/>
    <property type="match status" value="2"/>
</dbReference>
<dbReference type="PANTHER" id="PTHR32063:SF19">
    <property type="entry name" value="CATION EFFLUX SYSTEM PROTEIN CUSA"/>
    <property type="match status" value="1"/>
</dbReference>
<organism evidence="2 3">
    <name type="scientific">Novipirellula rosea</name>
    <dbReference type="NCBI Taxonomy" id="1031540"/>
    <lineage>
        <taxon>Bacteria</taxon>
        <taxon>Pseudomonadati</taxon>
        <taxon>Planctomycetota</taxon>
        <taxon>Planctomycetia</taxon>
        <taxon>Pirellulales</taxon>
        <taxon>Pirellulaceae</taxon>
        <taxon>Novipirellula</taxon>
    </lineage>
</organism>
<feature type="transmembrane region" description="Helical" evidence="1">
    <location>
        <begin position="1155"/>
        <end position="1179"/>
    </location>
</feature>
<keyword evidence="1" id="KW-0812">Transmembrane</keyword>
<dbReference type="InterPro" id="IPR027463">
    <property type="entry name" value="AcrB_DN_DC_subdom"/>
</dbReference>
<evidence type="ECO:0000313" key="3">
    <source>
        <dbReference type="Proteomes" id="UP001500840"/>
    </source>
</evidence>